<dbReference type="AlphaFoldDB" id="A0A6I4M8E3"/>
<organism evidence="5 6">
    <name type="scientific">Actinomadura physcomitrii</name>
    <dbReference type="NCBI Taxonomy" id="2650748"/>
    <lineage>
        <taxon>Bacteria</taxon>
        <taxon>Bacillati</taxon>
        <taxon>Actinomycetota</taxon>
        <taxon>Actinomycetes</taxon>
        <taxon>Streptosporangiales</taxon>
        <taxon>Thermomonosporaceae</taxon>
        <taxon>Actinomadura</taxon>
    </lineage>
</organism>
<dbReference type="Proteomes" id="UP000462055">
    <property type="component" value="Unassembled WGS sequence"/>
</dbReference>
<keyword evidence="6" id="KW-1185">Reference proteome</keyword>
<dbReference type="Pfam" id="PF02801">
    <property type="entry name" value="Ketoacyl-synt_C"/>
    <property type="match status" value="1"/>
</dbReference>
<dbReference type="Pfam" id="PF00109">
    <property type="entry name" value="ketoacyl-synt"/>
    <property type="match status" value="1"/>
</dbReference>
<dbReference type="CDD" id="cd00834">
    <property type="entry name" value="KAS_I_II"/>
    <property type="match status" value="1"/>
</dbReference>
<dbReference type="PROSITE" id="PS52004">
    <property type="entry name" value="KS3_2"/>
    <property type="match status" value="1"/>
</dbReference>
<dbReference type="SUPFAM" id="SSF53901">
    <property type="entry name" value="Thiolase-like"/>
    <property type="match status" value="2"/>
</dbReference>
<dbReference type="PANTHER" id="PTHR11712:SF336">
    <property type="entry name" value="3-OXOACYL-[ACYL-CARRIER-PROTEIN] SYNTHASE, MITOCHONDRIAL"/>
    <property type="match status" value="1"/>
</dbReference>
<feature type="domain" description="Ketosynthase family 3 (KS3)" evidence="4">
    <location>
        <begin position="10"/>
        <end position="419"/>
    </location>
</feature>
<accession>A0A6I4M8E3</accession>
<comment type="caution">
    <text evidence="5">The sequence shown here is derived from an EMBL/GenBank/DDBJ whole genome shotgun (WGS) entry which is preliminary data.</text>
</comment>
<proteinExistence type="inferred from homology"/>
<dbReference type="InterPro" id="IPR020841">
    <property type="entry name" value="PKS_Beta-ketoAc_synthase_dom"/>
</dbReference>
<gene>
    <name evidence="5" type="ORF">F8568_009065</name>
</gene>
<evidence type="ECO:0000256" key="3">
    <source>
        <dbReference type="RuleBase" id="RU003694"/>
    </source>
</evidence>
<name>A0A6I4M8E3_9ACTN</name>
<comment type="similarity">
    <text evidence="1 3">Belongs to the thiolase-like superfamily. Beta-ketoacyl-ACP synthases family.</text>
</comment>
<evidence type="ECO:0000259" key="4">
    <source>
        <dbReference type="PROSITE" id="PS52004"/>
    </source>
</evidence>
<dbReference type="InterPro" id="IPR014031">
    <property type="entry name" value="Ketoacyl_synth_C"/>
</dbReference>
<evidence type="ECO:0000256" key="1">
    <source>
        <dbReference type="ARBA" id="ARBA00008467"/>
    </source>
</evidence>
<dbReference type="InterPro" id="IPR016039">
    <property type="entry name" value="Thiolase-like"/>
</dbReference>
<keyword evidence="2 3" id="KW-0808">Transferase</keyword>
<dbReference type="EMBL" id="WBMS02000005">
    <property type="protein sequence ID" value="MWA00524.1"/>
    <property type="molecule type" value="Genomic_DNA"/>
</dbReference>
<evidence type="ECO:0000313" key="6">
    <source>
        <dbReference type="Proteomes" id="UP000462055"/>
    </source>
</evidence>
<dbReference type="GO" id="GO:0006633">
    <property type="term" value="P:fatty acid biosynthetic process"/>
    <property type="evidence" value="ECO:0007669"/>
    <property type="project" value="TreeGrafter"/>
</dbReference>
<dbReference type="InterPro" id="IPR000794">
    <property type="entry name" value="Beta-ketoacyl_synthase"/>
</dbReference>
<reference evidence="5" key="1">
    <citation type="submission" date="2019-12" db="EMBL/GenBank/DDBJ databases">
        <title>Actinomadura physcomitrii sp. nov., a novel actinomycete isolated from moss [Physcomitrium sphaericum (Ludw) Fuernr].</title>
        <authorList>
            <person name="Zhuang X."/>
        </authorList>
    </citation>
    <scope>NUCLEOTIDE SEQUENCE [LARGE SCALE GENOMIC DNA]</scope>
    <source>
        <strain evidence="5">LD22</strain>
    </source>
</reference>
<protein>
    <submittedName>
        <fullName evidence="5">Beta-ketoacyl-[acyl-carrier-protein] synthase family protein</fullName>
    </submittedName>
</protein>
<sequence>MATARRADGTPRVVVTGFGVKSPAGGTPDEVVAAVFSGKSQAVHVQQLLEAGTAVSYGCPAQPFEEECYFTRPEMRRLDRMTRLGVAAAEDALADAALGGPDAPAPWRRGVYVGTAAANLASVVALGGHEHAGTLHRVPVPTVPMVMPNATAANISIRHGFEGPCPTYSTGCASGATAIGEAALAIRAGRIDAAVAGGVDAVLTPFVMAAFARIGTLARRDDAPHTASRPFDADRDGFVVGEAAAFLVLERADRAAARGARVHGEIAGYAAASDAAHIVAPRKDGRVAARCMAAALADARLGPRDVGHVSAHATGTRSNDGAEALAIDRCFGGDAPPVTATKGVTGHILGAGGALEAIVALRCAAAGLVPPTANFAGPDEETGLIDVVHGEARAIPAAAPVLSNSFGFGGHDAALVLTPA</sequence>
<evidence type="ECO:0000313" key="5">
    <source>
        <dbReference type="EMBL" id="MWA00524.1"/>
    </source>
</evidence>
<dbReference type="PANTHER" id="PTHR11712">
    <property type="entry name" value="POLYKETIDE SYNTHASE-RELATED"/>
    <property type="match status" value="1"/>
</dbReference>
<dbReference type="RefSeq" id="WP_151593033.1">
    <property type="nucleotide sequence ID" value="NZ_WBMS02000005.1"/>
</dbReference>
<dbReference type="SMART" id="SM00825">
    <property type="entry name" value="PKS_KS"/>
    <property type="match status" value="1"/>
</dbReference>
<evidence type="ECO:0000256" key="2">
    <source>
        <dbReference type="ARBA" id="ARBA00022679"/>
    </source>
</evidence>
<dbReference type="GO" id="GO:0004315">
    <property type="term" value="F:3-oxoacyl-[acyl-carrier-protein] synthase activity"/>
    <property type="evidence" value="ECO:0007669"/>
    <property type="project" value="TreeGrafter"/>
</dbReference>
<dbReference type="InterPro" id="IPR014030">
    <property type="entry name" value="Ketoacyl_synth_N"/>
</dbReference>
<dbReference type="Gene3D" id="3.40.47.10">
    <property type="match status" value="1"/>
</dbReference>